<keyword evidence="10" id="KW-1185">Reference proteome</keyword>
<dbReference type="OrthoDB" id="329139at2759"/>
<name>A0A9P3LVT4_9FUNG</name>
<comment type="caution">
    <text evidence="9">The sequence shown here is derived from an EMBL/GenBank/DDBJ whole genome shotgun (WGS) entry which is preliminary data.</text>
</comment>
<accession>A0A9P3LVT4</accession>
<organism evidence="9 10">
    <name type="scientific">Entomortierella parvispora</name>
    <dbReference type="NCBI Taxonomy" id="205924"/>
    <lineage>
        <taxon>Eukaryota</taxon>
        <taxon>Fungi</taxon>
        <taxon>Fungi incertae sedis</taxon>
        <taxon>Mucoromycota</taxon>
        <taxon>Mortierellomycotina</taxon>
        <taxon>Mortierellomycetes</taxon>
        <taxon>Mortierellales</taxon>
        <taxon>Mortierellaceae</taxon>
        <taxon>Entomortierella</taxon>
    </lineage>
</organism>
<dbReference type="Pfam" id="PF08617">
    <property type="entry name" value="CGI-121"/>
    <property type="match status" value="1"/>
</dbReference>
<dbReference type="EMBL" id="BQFW01000006">
    <property type="protein sequence ID" value="GJJ72398.1"/>
    <property type="molecule type" value="Genomic_DNA"/>
</dbReference>
<dbReference type="GO" id="GO:0000408">
    <property type="term" value="C:EKC/KEOPS complex"/>
    <property type="evidence" value="ECO:0007669"/>
    <property type="project" value="TreeGrafter"/>
</dbReference>
<evidence type="ECO:0000256" key="2">
    <source>
        <dbReference type="ARBA" id="ARBA00005546"/>
    </source>
</evidence>
<dbReference type="InterPro" id="IPR036504">
    <property type="entry name" value="CGI121/TPRKB_sf"/>
</dbReference>
<dbReference type="InterPro" id="IPR013926">
    <property type="entry name" value="CGI121/TPRKB"/>
</dbReference>
<dbReference type="PANTHER" id="PTHR15840">
    <property type="entry name" value="CGI-121 FAMILY MEMBER"/>
    <property type="match status" value="1"/>
</dbReference>
<sequence length="176" mass="19457">MESFPIDTLPSVGDIHLACFTGVRNAADLKERLQVQDKSLTFAMVESNLIMDVFQILLAATKAAQDNESGKLKTQTLSSEIVYNLSPTNNIAESLKRFGITEDTTSLIAVKIGGDPDEVLEDMSNTVDGNLISFSKLDQEKDMEKLRKFYKIDPKVTDDKAILNWIIGGIAMKNVQ</sequence>
<evidence type="ECO:0000256" key="5">
    <source>
        <dbReference type="ARBA" id="ARBA00022694"/>
    </source>
</evidence>
<dbReference type="GO" id="GO:0002949">
    <property type="term" value="P:tRNA threonylcarbamoyladenosine modification"/>
    <property type="evidence" value="ECO:0007669"/>
    <property type="project" value="TreeGrafter"/>
</dbReference>
<gene>
    <name evidence="9" type="ORF">EMPS_04755</name>
</gene>
<proteinExistence type="inferred from homology"/>
<evidence type="ECO:0000256" key="1">
    <source>
        <dbReference type="ARBA" id="ARBA00004123"/>
    </source>
</evidence>
<comment type="similarity">
    <text evidence="2 8">Belongs to the CGI121/TPRKB family.</text>
</comment>
<comment type="function">
    <text evidence="7">Component of the EKC/KEOPS complex that is required for the formation of a threonylcarbamoyl group on adenosine at position 37 (t(6)A37) in tRNAs that read codons beginning with adenine. The complex is probably involved in the transfer of the threonylcarbamoyl moiety of threonylcarbamoyl-AMP (TC-AMP) to the N6 group of A37. CGI121 acts as an allosteric effector that regulates the t(6)A activity of the complex. The EKC/KEOPS complex also promotes both telomere uncapping and telomere elongation. The complex is required for efficient recruitment of transcriptional coactivators. CGI121 is not required for tRNA modification.</text>
</comment>
<reference evidence="9" key="2">
    <citation type="journal article" date="2022" name="Microbiol. Resour. Announc.">
        <title>Whole-Genome Sequence of Entomortierella parvispora E1425, a Mucoromycotan Fungus Associated with Burkholderiaceae-Related Endosymbiotic Bacteria.</title>
        <authorList>
            <person name="Herlambang A."/>
            <person name="Guo Y."/>
            <person name="Takashima Y."/>
            <person name="Narisawa K."/>
            <person name="Ohta H."/>
            <person name="Nishizawa T."/>
        </authorList>
    </citation>
    <scope>NUCLEOTIDE SEQUENCE</scope>
    <source>
        <strain evidence="9">E1425</strain>
    </source>
</reference>
<dbReference type="Gene3D" id="3.30.2380.10">
    <property type="entry name" value="CGI121/TPRKB"/>
    <property type="match status" value="1"/>
</dbReference>
<keyword evidence="5" id="KW-0819">tRNA processing</keyword>
<evidence type="ECO:0000256" key="3">
    <source>
        <dbReference type="ARBA" id="ARBA00015316"/>
    </source>
</evidence>
<dbReference type="GO" id="GO:0005634">
    <property type="term" value="C:nucleus"/>
    <property type="evidence" value="ECO:0007669"/>
    <property type="project" value="UniProtKB-SubCell"/>
</dbReference>
<evidence type="ECO:0000313" key="10">
    <source>
        <dbReference type="Proteomes" id="UP000827284"/>
    </source>
</evidence>
<protein>
    <recommendedName>
        <fullName evidence="4">EKC/KEOPS complex subunit CGI121</fullName>
    </recommendedName>
    <alternativeName>
        <fullName evidence="3">EKC/KEOPS complex subunit cgi121</fullName>
    </alternativeName>
</protein>
<dbReference type="PANTHER" id="PTHR15840:SF10">
    <property type="entry name" value="EKC_KEOPS COMPLEX SUBUNIT TPRKB"/>
    <property type="match status" value="1"/>
</dbReference>
<dbReference type="GO" id="GO:0005829">
    <property type="term" value="C:cytosol"/>
    <property type="evidence" value="ECO:0007669"/>
    <property type="project" value="TreeGrafter"/>
</dbReference>
<dbReference type="SUPFAM" id="SSF143870">
    <property type="entry name" value="PF0523-like"/>
    <property type="match status" value="1"/>
</dbReference>
<evidence type="ECO:0000313" key="9">
    <source>
        <dbReference type="EMBL" id="GJJ72398.1"/>
    </source>
</evidence>
<evidence type="ECO:0000256" key="8">
    <source>
        <dbReference type="RuleBase" id="RU004398"/>
    </source>
</evidence>
<evidence type="ECO:0000256" key="6">
    <source>
        <dbReference type="ARBA" id="ARBA00023242"/>
    </source>
</evidence>
<comment type="subcellular location">
    <subcellularLocation>
        <location evidence="1">Nucleus</location>
    </subcellularLocation>
</comment>
<evidence type="ECO:0000256" key="4">
    <source>
        <dbReference type="ARBA" id="ARBA00016009"/>
    </source>
</evidence>
<keyword evidence="6 8" id="KW-0539">Nucleus</keyword>
<dbReference type="AlphaFoldDB" id="A0A9P3LVT4"/>
<reference evidence="9" key="1">
    <citation type="submission" date="2021-11" db="EMBL/GenBank/DDBJ databases">
        <authorList>
            <person name="Herlambang A."/>
            <person name="Guo Y."/>
            <person name="Takashima Y."/>
            <person name="Nishizawa T."/>
        </authorList>
    </citation>
    <scope>NUCLEOTIDE SEQUENCE</scope>
    <source>
        <strain evidence="9">E1425</strain>
    </source>
</reference>
<evidence type="ECO:0000256" key="7">
    <source>
        <dbReference type="ARBA" id="ARBA00025043"/>
    </source>
</evidence>
<dbReference type="Proteomes" id="UP000827284">
    <property type="component" value="Unassembled WGS sequence"/>
</dbReference>